<dbReference type="Gene3D" id="3.40.605.10">
    <property type="entry name" value="Aldehyde Dehydrogenase, Chain A, domain 1"/>
    <property type="match status" value="1"/>
</dbReference>
<dbReference type="EMBL" id="JAWSTH010000121">
    <property type="protein sequence ID" value="MDW5598143.1"/>
    <property type="molecule type" value="Genomic_DNA"/>
</dbReference>
<dbReference type="PROSITE" id="PS00687">
    <property type="entry name" value="ALDEHYDE_DEHYDR_GLU"/>
    <property type="match status" value="1"/>
</dbReference>
<reference evidence="6" key="1">
    <citation type="submission" date="2023-07" db="EMBL/GenBank/DDBJ databases">
        <title>Conexibacter stalactiti sp. nov., isolated from stalactites in a lava cave and emended description of the genus Conexibacter.</title>
        <authorList>
            <person name="Lee S.D."/>
        </authorList>
    </citation>
    <scope>NUCLEOTIDE SEQUENCE [LARGE SCALE GENOMIC DNA]</scope>
    <source>
        <strain evidence="6">KCTC 39840</strain>
    </source>
</reference>
<dbReference type="PANTHER" id="PTHR11699">
    <property type="entry name" value="ALDEHYDE DEHYDROGENASE-RELATED"/>
    <property type="match status" value="1"/>
</dbReference>
<dbReference type="InterPro" id="IPR029510">
    <property type="entry name" value="Ald_DH_CS_GLU"/>
</dbReference>
<dbReference type="RefSeq" id="WP_318600610.1">
    <property type="nucleotide sequence ID" value="NZ_JAWSTH010000121.1"/>
</dbReference>
<evidence type="ECO:0000256" key="2">
    <source>
        <dbReference type="PROSITE-ProRule" id="PRU10007"/>
    </source>
</evidence>
<dbReference type="InterPro" id="IPR015590">
    <property type="entry name" value="Aldehyde_DH_dom"/>
</dbReference>
<evidence type="ECO:0000313" key="5">
    <source>
        <dbReference type="EMBL" id="MDW5598143.1"/>
    </source>
</evidence>
<evidence type="ECO:0000256" key="1">
    <source>
        <dbReference type="ARBA" id="ARBA00023002"/>
    </source>
</evidence>
<evidence type="ECO:0000256" key="3">
    <source>
        <dbReference type="RuleBase" id="RU003345"/>
    </source>
</evidence>
<feature type="active site" evidence="2">
    <location>
        <position position="256"/>
    </location>
</feature>
<comment type="similarity">
    <text evidence="3">Belongs to the aldehyde dehydrogenase family.</text>
</comment>
<keyword evidence="1 3" id="KW-0560">Oxidoreductase</keyword>
<sequence length="497" mass="52042">MSTTTPQLRTYDHFVDGGALASDAERLQRHDPASGRLVAEYAHASEHDVDRAVTAARRAFDDGRWSRLPGAERARVLRRFAALIDGARDLLAALDSEEVGKPLRLAEGDIAGAIGHVEYAASLAHTDHGDSWTQLERGFVAYATQVPLGVAALIVPWNFPAGTLLQKLPYALAAGCTAVVKPSEFTSSSALEIARLAAEAGIPDGVVNVVTGLGPSTGAALVAHPGVDVISFTGSTATGRAVAAEAGRGLKRVGLELGGKAANVVFADADFEAAADAAVFGAFFNQGECCVAGSRLLVEHAIADEFIGTVVDRARSLVVGDPRDPRTDVGPLIHQRHRDRVESFIASGREQGATLLCGGERPDDAALADGAFVAPTIFGGVAPAQRIFAEEIFGPVLAVTTFATLEEAAQLANATSYGLSSSVWSESVDTVNRIADELRSGTVWVNTVIDGNPALAFGGTKASGVGREAGFEGLREYTESKTVQIRSGRRTLPLPRR</sequence>
<dbReference type="InterPro" id="IPR016163">
    <property type="entry name" value="Ald_DH_C"/>
</dbReference>
<dbReference type="InterPro" id="IPR016161">
    <property type="entry name" value="Ald_DH/histidinol_DH"/>
</dbReference>
<dbReference type="PROSITE" id="PS00070">
    <property type="entry name" value="ALDEHYDE_DEHYDR_CYS"/>
    <property type="match status" value="1"/>
</dbReference>
<protein>
    <submittedName>
        <fullName evidence="5">Aldehyde dehydrogenase family protein</fullName>
    </submittedName>
</protein>
<dbReference type="Proteomes" id="UP001284601">
    <property type="component" value="Unassembled WGS sequence"/>
</dbReference>
<comment type="caution">
    <text evidence="5">The sequence shown here is derived from an EMBL/GenBank/DDBJ whole genome shotgun (WGS) entry which is preliminary data.</text>
</comment>
<dbReference type="Pfam" id="PF00171">
    <property type="entry name" value="Aldedh"/>
    <property type="match status" value="1"/>
</dbReference>
<organism evidence="5 6">
    <name type="scientific">Conexibacter stalactiti</name>
    <dbReference type="NCBI Taxonomy" id="1940611"/>
    <lineage>
        <taxon>Bacteria</taxon>
        <taxon>Bacillati</taxon>
        <taxon>Actinomycetota</taxon>
        <taxon>Thermoleophilia</taxon>
        <taxon>Solirubrobacterales</taxon>
        <taxon>Conexibacteraceae</taxon>
        <taxon>Conexibacter</taxon>
    </lineage>
</organism>
<dbReference type="InterPro" id="IPR016160">
    <property type="entry name" value="Ald_DH_CS_CYS"/>
</dbReference>
<keyword evidence="6" id="KW-1185">Reference proteome</keyword>
<evidence type="ECO:0000259" key="4">
    <source>
        <dbReference type="Pfam" id="PF00171"/>
    </source>
</evidence>
<proteinExistence type="inferred from homology"/>
<name>A0ABU4HXT8_9ACTN</name>
<accession>A0ABU4HXT8</accession>
<dbReference type="SUPFAM" id="SSF53720">
    <property type="entry name" value="ALDH-like"/>
    <property type="match status" value="1"/>
</dbReference>
<feature type="domain" description="Aldehyde dehydrogenase" evidence="4">
    <location>
        <begin position="22"/>
        <end position="483"/>
    </location>
</feature>
<gene>
    <name evidence="5" type="ORF">R7226_27550</name>
</gene>
<dbReference type="Gene3D" id="3.40.309.10">
    <property type="entry name" value="Aldehyde Dehydrogenase, Chain A, domain 2"/>
    <property type="match status" value="1"/>
</dbReference>
<evidence type="ECO:0000313" key="6">
    <source>
        <dbReference type="Proteomes" id="UP001284601"/>
    </source>
</evidence>
<dbReference type="InterPro" id="IPR016162">
    <property type="entry name" value="Ald_DH_N"/>
</dbReference>